<dbReference type="GO" id="GO:0000340">
    <property type="term" value="F:RNA 7-methylguanosine cap binding"/>
    <property type="evidence" value="ECO:0007669"/>
    <property type="project" value="TreeGrafter"/>
</dbReference>
<evidence type="ECO:0000256" key="3">
    <source>
        <dbReference type="ARBA" id="ARBA00022884"/>
    </source>
</evidence>
<gene>
    <name evidence="7" type="ORF">IWQ60_002265</name>
</gene>
<keyword evidence="1 5" id="KW-0396">Initiation factor</keyword>
<dbReference type="GO" id="GO:0003743">
    <property type="term" value="F:translation initiation factor activity"/>
    <property type="evidence" value="ECO:0007669"/>
    <property type="project" value="UniProtKB-KW"/>
</dbReference>
<keyword evidence="4 5" id="KW-0648">Protein biosynthesis</keyword>
<evidence type="ECO:0000313" key="8">
    <source>
        <dbReference type="Proteomes" id="UP001150569"/>
    </source>
</evidence>
<dbReference type="Proteomes" id="UP001150569">
    <property type="component" value="Unassembled WGS sequence"/>
</dbReference>
<feature type="compositionally biased region" description="Low complexity" evidence="6">
    <location>
        <begin position="319"/>
        <end position="344"/>
    </location>
</feature>
<dbReference type="AlphaFoldDB" id="A0A9W8E148"/>
<dbReference type="PANTHER" id="PTHR11960">
    <property type="entry name" value="EUKARYOTIC TRANSLATION INITIATION FACTOR 4E RELATED"/>
    <property type="match status" value="1"/>
</dbReference>
<evidence type="ECO:0000256" key="2">
    <source>
        <dbReference type="ARBA" id="ARBA00022845"/>
    </source>
</evidence>
<dbReference type="InterPro" id="IPR023398">
    <property type="entry name" value="TIF_eIF4e-like"/>
</dbReference>
<dbReference type="GO" id="GO:0006417">
    <property type="term" value="P:regulation of translation"/>
    <property type="evidence" value="ECO:0007669"/>
    <property type="project" value="UniProtKB-KW"/>
</dbReference>
<name>A0A9W8E148_9FUNG</name>
<proteinExistence type="inferred from homology"/>
<sequence>MASPARRSSLTPSSPYLGGGDSPSAGRSGPNGHPIASPAIPASRLAGNFGAFNFGGAAAAPSTTPGETGKRLSFSSRSGVPPGFASPSSATSMAGLGASVHARPPPGLRAAATSSAPQRSAAPPTPTAIPNAETAQLVQNDIPLQNRWSFWLDTFNSAQHSATEYEKHLRVVCTVGTVQEFWGAVNNMRGPETLENRHCYHFMKEGIKPTWEDPRNQEGGSYVFRIKKPHTSEVWRDLLLLLIGEQLQDCIAADDEICGVSISSRWNSDLFQIWHGNIRQTSPRVMNHVREYLAGVELQSQYYKAHRDHSHFKNQSNESSAASTPITSSFPTPAASASATTPQP</sequence>
<feature type="compositionally biased region" description="Polar residues" evidence="6">
    <location>
        <begin position="1"/>
        <end position="14"/>
    </location>
</feature>
<feature type="region of interest" description="Disordered" evidence="6">
    <location>
        <begin position="307"/>
        <end position="344"/>
    </location>
</feature>
<comment type="similarity">
    <text evidence="5">Belongs to the eukaryotic initiation factor 4E family.</text>
</comment>
<organism evidence="7 8">
    <name type="scientific">Tieghemiomyces parasiticus</name>
    <dbReference type="NCBI Taxonomy" id="78921"/>
    <lineage>
        <taxon>Eukaryota</taxon>
        <taxon>Fungi</taxon>
        <taxon>Fungi incertae sedis</taxon>
        <taxon>Zoopagomycota</taxon>
        <taxon>Kickxellomycotina</taxon>
        <taxon>Dimargaritomycetes</taxon>
        <taxon>Dimargaritales</taxon>
        <taxon>Dimargaritaceae</taxon>
        <taxon>Tieghemiomyces</taxon>
    </lineage>
</organism>
<evidence type="ECO:0000256" key="5">
    <source>
        <dbReference type="RuleBase" id="RU004374"/>
    </source>
</evidence>
<dbReference type="Pfam" id="PF01652">
    <property type="entry name" value="IF4E"/>
    <property type="match status" value="1"/>
</dbReference>
<evidence type="ECO:0000256" key="1">
    <source>
        <dbReference type="ARBA" id="ARBA00022540"/>
    </source>
</evidence>
<feature type="region of interest" description="Disordered" evidence="6">
    <location>
        <begin position="1"/>
        <end position="41"/>
    </location>
</feature>
<evidence type="ECO:0000256" key="4">
    <source>
        <dbReference type="ARBA" id="ARBA00022917"/>
    </source>
</evidence>
<evidence type="ECO:0000313" key="7">
    <source>
        <dbReference type="EMBL" id="KAJ1928187.1"/>
    </source>
</evidence>
<dbReference type="PANTHER" id="PTHR11960:SF66">
    <property type="entry name" value="EUKARYOTIC TRANSLATION INITIATION FACTOR 4E TYPE 3"/>
    <property type="match status" value="1"/>
</dbReference>
<dbReference type="SUPFAM" id="SSF55418">
    <property type="entry name" value="eIF4e-like"/>
    <property type="match status" value="1"/>
</dbReference>
<dbReference type="GO" id="GO:0016281">
    <property type="term" value="C:eukaryotic translation initiation factor 4F complex"/>
    <property type="evidence" value="ECO:0007669"/>
    <property type="project" value="TreeGrafter"/>
</dbReference>
<keyword evidence="3 5" id="KW-0694">RNA-binding</keyword>
<keyword evidence="2" id="KW-0810">Translation regulation</keyword>
<evidence type="ECO:0000256" key="6">
    <source>
        <dbReference type="SAM" id="MobiDB-lite"/>
    </source>
</evidence>
<comment type="caution">
    <text evidence="7">The sequence shown here is derived from an EMBL/GenBank/DDBJ whole genome shotgun (WGS) entry which is preliminary data.</text>
</comment>
<feature type="region of interest" description="Disordered" evidence="6">
    <location>
        <begin position="60"/>
        <end position="129"/>
    </location>
</feature>
<accession>A0A9W8E148</accession>
<dbReference type="OrthoDB" id="17977at2759"/>
<dbReference type="Gene3D" id="3.30.760.10">
    <property type="entry name" value="RNA Cap, Translation Initiation Factor Eif4e"/>
    <property type="match status" value="1"/>
</dbReference>
<dbReference type="InterPro" id="IPR001040">
    <property type="entry name" value="TIF_eIF_4E"/>
</dbReference>
<protein>
    <submittedName>
        <fullName evidence="7">Uncharacterized protein</fullName>
    </submittedName>
</protein>
<reference evidence="7" key="1">
    <citation type="submission" date="2022-07" db="EMBL/GenBank/DDBJ databases">
        <title>Phylogenomic reconstructions and comparative analyses of Kickxellomycotina fungi.</title>
        <authorList>
            <person name="Reynolds N.K."/>
            <person name="Stajich J.E."/>
            <person name="Barry K."/>
            <person name="Grigoriev I.V."/>
            <person name="Crous P."/>
            <person name="Smith M.E."/>
        </authorList>
    </citation>
    <scope>NUCLEOTIDE SEQUENCE</scope>
    <source>
        <strain evidence="7">RSA 861</strain>
    </source>
</reference>
<dbReference type="EMBL" id="JANBPT010000084">
    <property type="protein sequence ID" value="KAJ1928187.1"/>
    <property type="molecule type" value="Genomic_DNA"/>
</dbReference>
<keyword evidence="8" id="KW-1185">Reference proteome</keyword>